<evidence type="ECO:0000256" key="2">
    <source>
        <dbReference type="SAM" id="MobiDB-lite"/>
    </source>
</evidence>
<feature type="region of interest" description="Disordered" evidence="2">
    <location>
        <begin position="1"/>
        <end position="58"/>
    </location>
</feature>
<dbReference type="GO" id="GO:0046579">
    <property type="term" value="P:positive regulation of Ras protein signal transduction"/>
    <property type="evidence" value="ECO:0007669"/>
    <property type="project" value="TreeGrafter"/>
</dbReference>
<dbReference type="EMBL" id="JH921431">
    <property type="protein sequence ID" value="EKD19338.1"/>
    <property type="molecule type" value="Genomic_DNA"/>
</dbReference>
<sequence length="395" mass="42229">MSLRFSAAHSSRIKKSGKPTSLNRGFSSPFSSLPRSKPIQRANSKAKPDNDDDNDDEDFFGDRLDDVGLVKALATDLTLRDVAQALLYVRGKMWTSIPEHRAGMNSTKIAEVLNFRRGLPLIVTVAHIQALLNSPTTVEREIAQLVKGGVLRKIVVGGRGSMGEALIMVRDLEEMIGKSGLEEGVGQRFLGLLKEVPTALKVSRSQITEEDAKALMMAGYLTSSTATWTSTEVFSRPGAGSRGTMTSLHNISKAASGSLAAVGGEGAVHAAGGTGGCFKGPVAGEYTLALPATGPFLKLLANARAHLISLLSKSKFREAPESILRQRWDGGIATDDAVSAAKYSRGEFAGVPPGKTRKWKQFYGMSFDWILGECVGAGMVEVFDTRSIGRGVRCL</sequence>
<reference evidence="3 4" key="1">
    <citation type="journal article" date="2012" name="BMC Genomics">
        <title>Sequencing the genome of Marssonina brunnea reveals fungus-poplar co-evolution.</title>
        <authorList>
            <person name="Zhu S."/>
            <person name="Cao Y.-Z."/>
            <person name="Jiang C."/>
            <person name="Tan B.-Y."/>
            <person name="Wang Z."/>
            <person name="Feng S."/>
            <person name="Zhang L."/>
            <person name="Su X.-H."/>
            <person name="Brejova B."/>
            <person name="Vinar T."/>
            <person name="Xu M."/>
            <person name="Wang M.-X."/>
            <person name="Zhang S.-G."/>
            <person name="Huang M.-R."/>
            <person name="Wu R."/>
            <person name="Zhou Y."/>
        </authorList>
    </citation>
    <scope>NUCLEOTIDE SEQUENCE [LARGE SCALE GENOMIC DNA]</scope>
    <source>
        <strain evidence="3 4">MB_m1</strain>
    </source>
</reference>
<dbReference type="Pfam" id="PF10494">
    <property type="entry name" value="Stk19"/>
    <property type="match status" value="1"/>
</dbReference>
<evidence type="ECO:0000256" key="1">
    <source>
        <dbReference type="ARBA" id="ARBA00093458"/>
    </source>
</evidence>
<keyword evidence="4" id="KW-1185">Reference proteome</keyword>
<dbReference type="OrthoDB" id="3980126at2759"/>
<dbReference type="PANTHER" id="PTHR15243">
    <property type="entry name" value="SERINE/THREONINE-PROTEIN KINASE 19"/>
    <property type="match status" value="1"/>
</dbReference>
<comment type="similarity">
    <text evidence="1">Belongs to the STK19 family.</text>
</comment>
<accession>K1XEL9</accession>
<name>K1XEL9_MARBU</name>
<dbReference type="AlphaFoldDB" id="K1XEL9"/>
<proteinExistence type="inferred from homology"/>
<dbReference type="eggNOG" id="ENOG502S7IU">
    <property type="taxonomic scope" value="Eukaryota"/>
</dbReference>
<evidence type="ECO:0000313" key="4">
    <source>
        <dbReference type="Proteomes" id="UP000006753"/>
    </source>
</evidence>
<feature type="compositionally biased region" description="Polar residues" evidence="2">
    <location>
        <begin position="18"/>
        <end position="34"/>
    </location>
</feature>
<gene>
    <name evidence="3" type="ORF">MBM_02575</name>
</gene>
<dbReference type="OMA" id="MNFRWAL"/>
<evidence type="ECO:0008006" key="5">
    <source>
        <dbReference type="Google" id="ProtNLM"/>
    </source>
</evidence>
<dbReference type="InterPro" id="IPR018865">
    <property type="entry name" value="STK19-like"/>
</dbReference>
<dbReference type="Proteomes" id="UP000006753">
    <property type="component" value="Unassembled WGS sequence"/>
</dbReference>
<evidence type="ECO:0000313" key="3">
    <source>
        <dbReference type="EMBL" id="EKD19338.1"/>
    </source>
</evidence>
<organism evidence="3 4">
    <name type="scientific">Marssonina brunnea f. sp. multigermtubi (strain MB_m1)</name>
    <name type="common">Marssonina leaf spot fungus</name>
    <dbReference type="NCBI Taxonomy" id="1072389"/>
    <lineage>
        <taxon>Eukaryota</taxon>
        <taxon>Fungi</taxon>
        <taxon>Dikarya</taxon>
        <taxon>Ascomycota</taxon>
        <taxon>Pezizomycotina</taxon>
        <taxon>Leotiomycetes</taxon>
        <taxon>Helotiales</taxon>
        <taxon>Drepanopezizaceae</taxon>
        <taxon>Drepanopeziza</taxon>
    </lineage>
</organism>
<dbReference type="GeneID" id="18758510"/>
<dbReference type="PANTHER" id="PTHR15243:SF0">
    <property type="entry name" value="SERINE_THREONINE-PROTEIN KINASE 19"/>
    <property type="match status" value="1"/>
</dbReference>
<dbReference type="InParanoid" id="K1XEL9"/>
<dbReference type="HOGENOM" id="CLU_036328_0_0_1"/>
<protein>
    <recommendedName>
        <fullName evidence="5">Serine-threonine protein kinase 19</fullName>
    </recommendedName>
</protein>
<dbReference type="KEGG" id="mbe:MBM_02575"/>